<name>A0A109BNL6_HYPSL</name>
<dbReference type="SMART" id="SM00382">
    <property type="entry name" value="AAA"/>
    <property type="match status" value="1"/>
</dbReference>
<dbReference type="InterPro" id="IPR027417">
    <property type="entry name" value="P-loop_NTPase"/>
</dbReference>
<dbReference type="GO" id="GO:0003924">
    <property type="term" value="F:GTPase activity"/>
    <property type="evidence" value="ECO:0007669"/>
    <property type="project" value="InterPro"/>
</dbReference>
<dbReference type="PANTHER" id="PTHR43087:SF1">
    <property type="entry name" value="LAO_AO TRANSPORT SYSTEM ATPASE"/>
    <property type="match status" value="1"/>
</dbReference>
<dbReference type="InterPro" id="IPR005129">
    <property type="entry name" value="GTPase_ArgK"/>
</dbReference>
<dbReference type="Proteomes" id="UP000059074">
    <property type="component" value="Unassembled WGS sequence"/>
</dbReference>
<feature type="domain" description="AAA+ ATPase" evidence="6">
    <location>
        <begin position="57"/>
        <end position="238"/>
    </location>
</feature>
<dbReference type="GO" id="GO:0005525">
    <property type="term" value="F:GTP binding"/>
    <property type="evidence" value="ECO:0007669"/>
    <property type="project" value="UniProtKB-KW"/>
</dbReference>
<protein>
    <submittedName>
        <fullName evidence="7">Putative periplasmic protein kinase ArgK and related GTPases of G3E family</fullName>
    </submittedName>
</protein>
<comment type="caution">
    <text evidence="7">The sequence shown here is derived from an EMBL/GenBank/DDBJ whole genome shotgun (WGS) entry which is preliminary data.</text>
</comment>
<dbReference type="Gene3D" id="3.40.50.300">
    <property type="entry name" value="P-loop containing nucleotide triphosphate hydrolases"/>
    <property type="match status" value="1"/>
</dbReference>
<evidence type="ECO:0000313" key="8">
    <source>
        <dbReference type="Proteomes" id="UP000059074"/>
    </source>
</evidence>
<proteinExistence type="inferred from homology"/>
<reference evidence="7 8" key="1">
    <citation type="submission" date="2015-10" db="EMBL/GenBank/DDBJ databases">
        <title>Transcriptomic analysis of a linuron degrading triple-species bacterial consortium.</title>
        <authorList>
            <person name="Albers P."/>
        </authorList>
    </citation>
    <scope>NUCLEOTIDE SEQUENCE [LARGE SCALE GENOMIC DNA]</scope>
    <source>
        <strain evidence="7 8">WDL6</strain>
    </source>
</reference>
<keyword evidence="3" id="KW-0378">Hydrolase</keyword>
<evidence type="ECO:0000256" key="4">
    <source>
        <dbReference type="ARBA" id="ARBA00023134"/>
    </source>
</evidence>
<comment type="similarity">
    <text evidence="1">Belongs to the SIMIBI class G3E GTPase family. ArgK/MeaB subfamily.</text>
</comment>
<dbReference type="AlphaFoldDB" id="A0A109BNL6"/>
<dbReference type="STRING" id="121290.APY04_0361"/>
<keyword evidence="7" id="KW-0808">Transferase</keyword>
<evidence type="ECO:0000256" key="2">
    <source>
        <dbReference type="ARBA" id="ARBA00022741"/>
    </source>
</evidence>
<dbReference type="InterPro" id="IPR003593">
    <property type="entry name" value="AAA+_ATPase"/>
</dbReference>
<evidence type="ECO:0000259" key="6">
    <source>
        <dbReference type="SMART" id="SM00382"/>
    </source>
</evidence>
<accession>A0A109BNL6</accession>
<dbReference type="NCBIfam" id="TIGR00750">
    <property type="entry name" value="lao"/>
    <property type="match status" value="1"/>
</dbReference>
<evidence type="ECO:0000256" key="5">
    <source>
        <dbReference type="ARBA" id="ARBA00023186"/>
    </source>
</evidence>
<dbReference type="PANTHER" id="PTHR43087">
    <property type="entry name" value="LYSINE/ARGININE/ORNITHINE TRANSPORT SYSTEM KINASE"/>
    <property type="match status" value="1"/>
</dbReference>
<keyword evidence="2" id="KW-0547">Nucleotide-binding</keyword>
<dbReference type="Pfam" id="PF03308">
    <property type="entry name" value="MeaB"/>
    <property type="match status" value="1"/>
</dbReference>
<keyword evidence="7" id="KW-0418">Kinase</keyword>
<evidence type="ECO:0000256" key="3">
    <source>
        <dbReference type="ARBA" id="ARBA00022801"/>
    </source>
</evidence>
<gene>
    <name evidence="7" type="ORF">APY04_0361</name>
</gene>
<dbReference type="PATRIC" id="fig|121290.4.peg.3017"/>
<sequence length="321" mass="33357">MTNRARQRIETDTEAAALIESMRSGQRRATALVITELERLSAAAPLLLRAMQPHLGHALVVGFTGPPGAGKSTLVNAVIAELRKAGKTVGVIAVDPSSPVSGGAILGDRIRMTAALDDDGVFVRSLASRGYLGGLSPAAVRIIDAFDAAGRDVILLETVGTGQNEIDVAEVADVRIVISAPGLGDDIQAMKSGLLEIADIMVVNKGDRPGAEETMQQLLGALSIRALRNTKIPVLKTTATSGEGVAELVEAMSADGAGQNASEPLARRRRRARYLIARAAADLVAARIRAGGAAKLDTFADQVLGGSIPPEEAARQLLKAL</sequence>
<dbReference type="EMBL" id="LMTR01000015">
    <property type="protein sequence ID" value="KWT72078.1"/>
    <property type="molecule type" value="Genomic_DNA"/>
</dbReference>
<dbReference type="InterPro" id="IPR052040">
    <property type="entry name" value="GTPase/Isobutyryl-CoA_mutase"/>
</dbReference>
<dbReference type="GO" id="GO:0016301">
    <property type="term" value="F:kinase activity"/>
    <property type="evidence" value="ECO:0007669"/>
    <property type="project" value="UniProtKB-KW"/>
</dbReference>
<dbReference type="SUPFAM" id="SSF52540">
    <property type="entry name" value="P-loop containing nucleoside triphosphate hydrolases"/>
    <property type="match status" value="1"/>
</dbReference>
<evidence type="ECO:0000256" key="1">
    <source>
        <dbReference type="ARBA" id="ARBA00009625"/>
    </source>
</evidence>
<organism evidence="7 8">
    <name type="scientific">Hyphomicrobium sulfonivorans</name>
    <dbReference type="NCBI Taxonomy" id="121290"/>
    <lineage>
        <taxon>Bacteria</taxon>
        <taxon>Pseudomonadati</taxon>
        <taxon>Pseudomonadota</taxon>
        <taxon>Alphaproteobacteria</taxon>
        <taxon>Hyphomicrobiales</taxon>
        <taxon>Hyphomicrobiaceae</taxon>
        <taxon>Hyphomicrobium</taxon>
    </lineage>
</organism>
<evidence type="ECO:0000313" key="7">
    <source>
        <dbReference type="EMBL" id="KWT72078.1"/>
    </source>
</evidence>
<keyword evidence="4" id="KW-0342">GTP-binding</keyword>
<keyword evidence="8" id="KW-1185">Reference proteome</keyword>
<keyword evidence="5" id="KW-0143">Chaperone</keyword>